<dbReference type="InterPro" id="IPR036291">
    <property type="entry name" value="NAD(P)-bd_dom_sf"/>
</dbReference>
<dbReference type="SUPFAM" id="SSF51735">
    <property type="entry name" value="NAD(P)-binding Rossmann-fold domains"/>
    <property type="match status" value="1"/>
</dbReference>
<comment type="catalytic activity">
    <reaction evidence="9 10">
        <text>(R)-pantoate + NADP(+) = 2-dehydropantoate + NADPH + H(+)</text>
        <dbReference type="Rhea" id="RHEA:16233"/>
        <dbReference type="ChEBI" id="CHEBI:11561"/>
        <dbReference type="ChEBI" id="CHEBI:15378"/>
        <dbReference type="ChEBI" id="CHEBI:15980"/>
        <dbReference type="ChEBI" id="CHEBI:57783"/>
        <dbReference type="ChEBI" id="CHEBI:58349"/>
        <dbReference type="EC" id="1.1.1.169"/>
    </reaction>
</comment>
<dbReference type="InterPro" id="IPR008927">
    <property type="entry name" value="6-PGluconate_DH-like_C_sf"/>
</dbReference>
<evidence type="ECO:0000313" key="13">
    <source>
        <dbReference type="EMBL" id="NDV91880.1"/>
    </source>
</evidence>
<evidence type="ECO:0000256" key="9">
    <source>
        <dbReference type="ARBA" id="ARBA00048793"/>
    </source>
</evidence>
<evidence type="ECO:0000256" key="5">
    <source>
        <dbReference type="ARBA" id="ARBA00022655"/>
    </source>
</evidence>
<keyword evidence="7 10" id="KW-0560">Oxidoreductase</keyword>
<comment type="pathway">
    <text evidence="1 10">Cofactor biosynthesis; (R)-pantothenate biosynthesis; (R)-pantoate from 3-methyl-2-oxobutanoate: step 2/2.</text>
</comment>
<feature type="domain" description="Ketopantoate reductase N-terminal" evidence="11">
    <location>
        <begin position="12"/>
        <end position="152"/>
    </location>
</feature>
<dbReference type="NCBIfam" id="TIGR00745">
    <property type="entry name" value="apbA_panE"/>
    <property type="match status" value="1"/>
</dbReference>
<dbReference type="Pfam" id="PF02558">
    <property type="entry name" value="ApbA"/>
    <property type="match status" value="1"/>
</dbReference>
<evidence type="ECO:0000256" key="7">
    <source>
        <dbReference type="ARBA" id="ARBA00023002"/>
    </source>
</evidence>
<dbReference type="AlphaFoldDB" id="A0A7X5LM28"/>
<evidence type="ECO:0000259" key="11">
    <source>
        <dbReference type="Pfam" id="PF02558"/>
    </source>
</evidence>
<dbReference type="Gene3D" id="1.10.1040.10">
    <property type="entry name" value="N-(1-d-carboxylethyl)-l-norvaline Dehydrogenase, domain 2"/>
    <property type="match status" value="1"/>
</dbReference>
<dbReference type="PANTHER" id="PTHR43765">
    <property type="entry name" value="2-DEHYDROPANTOATE 2-REDUCTASE-RELATED"/>
    <property type="match status" value="1"/>
</dbReference>
<keyword evidence="6 10" id="KW-0521">NADP</keyword>
<reference evidence="13 14" key="1">
    <citation type="submission" date="2020-01" db="EMBL/GenBank/DDBJ databases">
        <authorList>
            <person name="Chen J."/>
            <person name="Zhu S."/>
            <person name="Yang J."/>
        </authorList>
    </citation>
    <scope>NUCLEOTIDE SEQUENCE [LARGE SCALE GENOMIC DNA]</scope>
    <source>
        <strain evidence="13 14">345S023</strain>
    </source>
</reference>
<evidence type="ECO:0000256" key="10">
    <source>
        <dbReference type="RuleBase" id="RU362068"/>
    </source>
</evidence>
<proteinExistence type="inferred from homology"/>
<dbReference type="GO" id="GO:0008677">
    <property type="term" value="F:2-dehydropantoate 2-reductase activity"/>
    <property type="evidence" value="ECO:0007669"/>
    <property type="project" value="UniProtKB-EC"/>
</dbReference>
<dbReference type="Pfam" id="PF08546">
    <property type="entry name" value="ApbA_C"/>
    <property type="match status" value="1"/>
</dbReference>
<dbReference type="Gene3D" id="3.40.50.720">
    <property type="entry name" value="NAD(P)-binding Rossmann-like Domain"/>
    <property type="match status" value="1"/>
</dbReference>
<feature type="domain" description="Ketopantoate reductase C-terminal" evidence="12">
    <location>
        <begin position="187"/>
        <end position="308"/>
    </location>
</feature>
<evidence type="ECO:0000256" key="8">
    <source>
        <dbReference type="ARBA" id="ARBA00032024"/>
    </source>
</evidence>
<dbReference type="InterPro" id="IPR003710">
    <property type="entry name" value="ApbA"/>
</dbReference>
<protein>
    <recommendedName>
        <fullName evidence="4 10">2-dehydropantoate 2-reductase</fullName>
        <ecNumber evidence="3 10">1.1.1.169</ecNumber>
    </recommendedName>
    <alternativeName>
        <fullName evidence="8 10">Ketopantoate reductase</fullName>
    </alternativeName>
</protein>
<dbReference type="GO" id="GO:0050661">
    <property type="term" value="F:NADP binding"/>
    <property type="evidence" value="ECO:0007669"/>
    <property type="project" value="TreeGrafter"/>
</dbReference>
<dbReference type="InterPro" id="IPR013752">
    <property type="entry name" value="KPA_reductase"/>
</dbReference>
<evidence type="ECO:0000256" key="6">
    <source>
        <dbReference type="ARBA" id="ARBA00022857"/>
    </source>
</evidence>
<dbReference type="GO" id="GO:0015940">
    <property type="term" value="P:pantothenate biosynthetic process"/>
    <property type="evidence" value="ECO:0007669"/>
    <property type="project" value="UniProtKB-UniPathway"/>
</dbReference>
<dbReference type="Proteomes" id="UP000470213">
    <property type="component" value="Unassembled WGS sequence"/>
</dbReference>
<dbReference type="UniPathway" id="UPA00028">
    <property type="reaction ID" value="UER00004"/>
</dbReference>
<evidence type="ECO:0000256" key="3">
    <source>
        <dbReference type="ARBA" id="ARBA00013014"/>
    </source>
</evidence>
<dbReference type="InterPro" id="IPR050838">
    <property type="entry name" value="Ketopantoate_reductase"/>
</dbReference>
<evidence type="ECO:0000259" key="12">
    <source>
        <dbReference type="Pfam" id="PF08546"/>
    </source>
</evidence>
<name>A0A7X5LM28_9ALTE</name>
<dbReference type="EMBL" id="JAAAWN010000014">
    <property type="protein sequence ID" value="NDV91880.1"/>
    <property type="molecule type" value="Genomic_DNA"/>
</dbReference>
<evidence type="ECO:0000256" key="4">
    <source>
        <dbReference type="ARBA" id="ARBA00019465"/>
    </source>
</evidence>
<accession>A0A7X5LM28</accession>
<sequence length="314" mass="34539">MITNSALSPCLHIIGSGAIGSLLAAAAARHNVDYVMYPRHLPAFKQYVNWSDNERIHLHSIRDTKPQLSENDVLIVPLKVYQIREALLPWAPLLDKKTPVVLMHNGMGGEEIARQLLPSHQPIWLATTSHGAMRQDSHTVIYTGKGGMQIGVAGEPFAPSGPINSGAAPLPVQLLDQVLPPVTWERNIELALWRKLAVNMVINPLTAIHNVPNRAIAMDEFATLRHTLCREFVTVAKTCGHHFDPVELEELIVSVALKTGANYSSMHQDVHYNRPTEIDAINGYIVNMANKKGINVAVNALLVEQVKTLSQIIG</sequence>
<evidence type="ECO:0000256" key="1">
    <source>
        <dbReference type="ARBA" id="ARBA00004994"/>
    </source>
</evidence>
<dbReference type="GO" id="GO:0005737">
    <property type="term" value="C:cytoplasm"/>
    <property type="evidence" value="ECO:0007669"/>
    <property type="project" value="TreeGrafter"/>
</dbReference>
<comment type="caution">
    <text evidence="13">The sequence shown here is derived from an EMBL/GenBank/DDBJ whole genome shotgun (WGS) entry which is preliminary data.</text>
</comment>
<keyword evidence="14" id="KW-1185">Reference proteome</keyword>
<gene>
    <name evidence="13" type="ORF">GTH32_11895</name>
</gene>
<comment type="function">
    <text evidence="10">Catalyzes the NADPH-dependent reduction of ketopantoate into pantoic acid.</text>
</comment>
<dbReference type="InterPro" id="IPR013328">
    <property type="entry name" value="6PGD_dom2"/>
</dbReference>
<dbReference type="EC" id="1.1.1.169" evidence="3 10"/>
<dbReference type="InterPro" id="IPR013332">
    <property type="entry name" value="KPR_N"/>
</dbReference>
<evidence type="ECO:0000256" key="2">
    <source>
        <dbReference type="ARBA" id="ARBA00007870"/>
    </source>
</evidence>
<dbReference type="PANTHER" id="PTHR43765:SF2">
    <property type="entry name" value="2-DEHYDROPANTOATE 2-REDUCTASE"/>
    <property type="match status" value="1"/>
</dbReference>
<dbReference type="RefSeq" id="WP_163085987.1">
    <property type="nucleotide sequence ID" value="NZ_JAAAWN010000014.1"/>
</dbReference>
<keyword evidence="5 10" id="KW-0566">Pantothenate biosynthesis</keyword>
<dbReference type="SUPFAM" id="SSF48179">
    <property type="entry name" value="6-phosphogluconate dehydrogenase C-terminal domain-like"/>
    <property type="match status" value="1"/>
</dbReference>
<comment type="similarity">
    <text evidence="2 10">Belongs to the ketopantoate reductase family.</text>
</comment>
<evidence type="ECO:0000313" key="14">
    <source>
        <dbReference type="Proteomes" id="UP000470213"/>
    </source>
</evidence>
<organism evidence="13 14">
    <name type="scientific">Alteromonas profundi</name>
    <dbReference type="NCBI Taxonomy" id="2696062"/>
    <lineage>
        <taxon>Bacteria</taxon>
        <taxon>Pseudomonadati</taxon>
        <taxon>Pseudomonadota</taxon>
        <taxon>Gammaproteobacteria</taxon>
        <taxon>Alteromonadales</taxon>
        <taxon>Alteromonadaceae</taxon>
        <taxon>Alteromonas/Salinimonas group</taxon>
        <taxon>Alteromonas</taxon>
    </lineage>
</organism>